<proteinExistence type="predicted"/>
<keyword evidence="1" id="KW-0472">Membrane</keyword>
<evidence type="ECO:0000256" key="1">
    <source>
        <dbReference type="SAM" id="Phobius"/>
    </source>
</evidence>
<name>A0A1I7WK85_HETBA</name>
<keyword evidence="1" id="KW-1133">Transmembrane helix</keyword>
<protein>
    <submittedName>
        <fullName evidence="3">Uncharacterized protein</fullName>
    </submittedName>
</protein>
<dbReference type="WBParaSite" id="Hba_05448">
    <property type="protein sequence ID" value="Hba_05448"/>
    <property type="gene ID" value="Hba_05448"/>
</dbReference>
<keyword evidence="2" id="KW-1185">Reference proteome</keyword>
<feature type="transmembrane region" description="Helical" evidence="1">
    <location>
        <begin position="90"/>
        <end position="108"/>
    </location>
</feature>
<dbReference type="AlphaFoldDB" id="A0A1I7WK85"/>
<reference evidence="3" key="1">
    <citation type="submission" date="2016-11" db="UniProtKB">
        <authorList>
            <consortium name="WormBaseParasite"/>
        </authorList>
    </citation>
    <scope>IDENTIFICATION</scope>
</reference>
<dbReference type="Proteomes" id="UP000095283">
    <property type="component" value="Unplaced"/>
</dbReference>
<keyword evidence="1" id="KW-0812">Transmembrane</keyword>
<evidence type="ECO:0000313" key="3">
    <source>
        <dbReference type="WBParaSite" id="Hba_05448"/>
    </source>
</evidence>
<sequence>MRDKRRVKAHVKYTDRLVYVVGDKAREISWRNEGRYGDSFVDLIWKLRVKHCHEMQHCVRNVIKRIQQYIVLFSNNLLLITNISLYKTRIVHFLATVDISLPIMISVLKTRALYMPFLPRDEVHPAPKLMPINISLLIPFM</sequence>
<feature type="transmembrane region" description="Helical" evidence="1">
    <location>
        <begin position="66"/>
        <end position="84"/>
    </location>
</feature>
<accession>A0A1I7WK85</accession>
<evidence type="ECO:0000313" key="2">
    <source>
        <dbReference type="Proteomes" id="UP000095283"/>
    </source>
</evidence>
<organism evidence="2 3">
    <name type="scientific">Heterorhabditis bacteriophora</name>
    <name type="common">Entomopathogenic nematode worm</name>
    <dbReference type="NCBI Taxonomy" id="37862"/>
    <lineage>
        <taxon>Eukaryota</taxon>
        <taxon>Metazoa</taxon>
        <taxon>Ecdysozoa</taxon>
        <taxon>Nematoda</taxon>
        <taxon>Chromadorea</taxon>
        <taxon>Rhabditida</taxon>
        <taxon>Rhabditina</taxon>
        <taxon>Rhabditomorpha</taxon>
        <taxon>Strongyloidea</taxon>
        <taxon>Heterorhabditidae</taxon>
        <taxon>Heterorhabditis</taxon>
    </lineage>
</organism>